<dbReference type="EMBL" id="LSSM01001202">
    <property type="protein sequence ID" value="OMJ27064.1"/>
    <property type="molecule type" value="Genomic_DNA"/>
</dbReference>
<evidence type="ECO:0000313" key="2">
    <source>
        <dbReference type="EMBL" id="OMJ27064.1"/>
    </source>
</evidence>
<accession>A0A1R1YJK5</accession>
<comment type="caution">
    <text evidence="2">The sequence shown here is derived from an EMBL/GenBank/DDBJ whole genome shotgun (WGS) entry which is preliminary data.</text>
</comment>
<gene>
    <name evidence="2" type="ORF">AYI69_g3521</name>
</gene>
<keyword evidence="3" id="KW-1185">Reference proteome</keyword>
<dbReference type="Proteomes" id="UP000187429">
    <property type="component" value="Unassembled WGS sequence"/>
</dbReference>
<organism evidence="2 3">
    <name type="scientific">Smittium culicis</name>
    <dbReference type="NCBI Taxonomy" id="133412"/>
    <lineage>
        <taxon>Eukaryota</taxon>
        <taxon>Fungi</taxon>
        <taxon>Fungi incertae sedis</taxon>
        <taxon>Zoopagomycota</taxon>
        <taxon>Kickxellomycotina</taxon>
        <taxon>Harpellomycetes</taxon>
        <taxon>Harpellales</taxon>
        <taxon>Legeriomycetaceae</taxon>
        <taxon>Smittium</taxon>
    </lineage>
</organism>
<proteinExistence type="predicted"/>
<evidence type="ECO:0000313" key="3">
    <source>
        <dbReference type="Proteomes" id="UP000187429"/>
    </source>
</evidence>
<protein>
    <submittedName>
        <fullName evidence="2">Uncharacterized protein</fullName>
    </submittedName>
</protein>
<dbReference type="AlphaFoldDB" id="A0A1R1YJK5"/>
<evidence type="ECO:0000256" key="1">
    <source>
        <dbReference type="SAM" id="MobiDB-lite"/>
    </source>
</evidence>
<sequence>MSYMDITSTLEFAENRILSSFFFYSSEWVCETVKLVHNTFESTSDDDDDEKFIGIETSRNNTLKTKKDGMYSESDTDSEFEADKDKGTLN</sequence>
<reference evidence="3" key="1">
    <citation type="submission" date="2017-01" db="EMBL/GenBank/DDBJ databases">
        <authorList>
            <person name="Wang Y."/>
            <person name="White M."/>
            <person name="Kvist S."/>
            <person name="Moncalvo J.-M."/>
        </authorList>
    </citation>
    <scope>NUCLEOTIDE SEQUENCE [LARGE SCALE GENOMIC DNA]</scope>
    <source>
        <strain evidence="3">ID-206-W2</strain>
    </source>
</reference>
<feature type="compositionally biased region" description="Basic and acidic residues" evidence="1">
    <location>
        <begin position="81"/>
        <end position="90"/>
    </location>
</feature>
<feature type="region of interest" description="Disordered" evidence="1">
    <location>
        <begin position="64"/>
        <end position="90"/>
    </location>
</feature>
<name>A0A1R1YJK5_9FUNG</name>